<keyword evidence="2" id="KW-1185">Reference proteome</keyword>
<dbReference type="RefSeq" id="WP_139190487.1">
    <property type="nucleotide sequence ID" value="NZ_FMZZ01000001.1"/>
</dbReference>
<sequence length="134" mass="14408">MTGPSTPHPATHIGCHVFTFGTDRWCVTLAQELIAADPTAAEPHPHVGIGDLGVFLGGLVRIDPDHAMTRDLSLPLLIAPLPIGQGSVHVLIDGWHRVYRALSEGLTDLPAYVLTAATEQAARYPLPHYPRGPR</sequence>
<dbReference type="OrthoDB" id="3618883at2"/>
<organism evidence="1 2">
    <name type="scientific">Actinokineospora iranica</name>
    <dbReference type="NCBI Taxonomy" id="1271860"/>
    <lineage>
        <taxon>Bacteria</taxon>
        <taxon>Bacillati</taxon>
        <taxon>Actinomycetota</taxon>
        <taxon>Actinomycetes</taxon>
        <taxon>Pseudonocardiales</taxon>
        <taxon>Pseudonocardiaceae</taxon>
        <taxon>Actinokineospora</taxon>
    </lineage>
</organism>
<gene>
    <name evidence="1" type="ORF">SAMN05216174_101687</name>
</gene>
<dbReference type="STRING" id="1271860.SAMN05216174_101687"/>
<proteinExistence type="predicted"/>
<dbReference type="InterPro" id="IPR036086">
    <property type="entry name" value="ParB/Sulfiredoxin_sf"/>
</dbReference>
<name>A0A1G6K357_9PSEU</name>
<dbReference type="SUPFAM" id="SSF110849">
    <property type="entry name" value="ParB/Sulfiredoxin"/>
    <property type="match status" value="1"/>
</dbReference>
<evidence type="ECO:0000313" key="1">
    <source>
        <dbReference type="EMBL" id="SDC25328.1"/>
    </source>
</evidence>
<protein>
    <recommendedName>
        <fullName evidence="3">ParB-like nuclease domain-containing protein</fullName>
    </recommendedName>
</protein>
<dbReference type="Proteomes" id="UP000199501">
    <property type="component" value="Unassembled WGS sequence"/>
</dbReference>
<reference evidence="2" key="1">
    <citation type="submission" date="2016-10" db="EMBL/GenBank/DDBJ databases">
        <authorList>
            <person name="Varghese N."/>
            <person name="Submissions S."/>
        </authorList>
    </citation>
    <scope>NUCLEOTIDE SEQUENCE [LARGE SCALE GENOMIC DNA]</scope>
    <source>
        <strain evidence="2">IBRC-M 10403</strain>
    </source>
</reference>
<evidence type="ECO:0008006" key="3">
    <source>
        <dbReference type="Google" id="ProtNLM"/>
    </source>
</evidence>
<evidence type="ECO:0000313" key="2">
    <source>
        <dbReference type="Proteomes" id="UP000199501"/>
    </source>
</evidence>
<dbReference type="EMBL" id="FMZZ01000001">
    <property type="protein sequence ID" value="SDC25328.1"/>
    <property type="molecule type" value="Genomic_DNA"/>
</dbReference>
<dbReference type="AlphaFoldDB" id="A0A1G6K357"/>
<accession>A0A1G6K357</accession>